<dbReference type="GO" id="GO:0005524">
    <property type="term" value="F:ATP binding"/>
    <property type="evidence" value="ECO:0007669"/>
    <property type="project" value="InterPro"/>
</dbReference>
<dbReference type="InterPro" id="IPR013611">
    <property type="entry name" value="Transp-assoc_OB_typ2"/>
</dbReference>
<evidence type="ECO:0000313" key="3">
    <source>
        <dbReference type="Proteomes" id="UP000191897"/>
    </source>
</evidence>
<reference evidence="2 3" key="1">
    <citation type="submission" date="2016-01" db="EMBL/GenBank/DDBJ databases">
        <authorList>
            <person name="Oliw E.H."/>
        </authorList>
    </citation>
    <scope>NUCLEOTIDE SEQUENCE [LARGE SCALE GENOMIC DNA]</scope>
    <source>
        <strain evidence="2 3">Kerr 14</strain>
    </source>
</reference>
<protein>
    <recommendedName>
        <fullName evidence="1">Transport-associated OB type 2 domain-containing protein</fullName>
    </recommendedName>
</protein>
<accession>A0A1S7SAY1</accession>
<evidence type="ECO:0000259" key="1">
    <source>
        <dbReference type="Pfam" id="PF08402"/>
    </source>
</evidence>
<dbReference type="EMBL" id="FBWC01000036">
    <property type="protein sequence ID" value="CUX65628.1"/>
    <property type="molecule type" value="Genomic_DNA"/>
</dbReference>
<name>A0A1S7SAY1_AGRTU</name>
<gene>
    <name evidence="2" type="ORF">AGR4C_pa50053</name>
</gene>
<dbReference type="AlphaFoldDB" id="A0A1S7SAY1"/>
<evidence type="ECO:0000313" key="2">
    <source>
        <dbReference type="EMBL" id="CUX65628.1"/>
    </source>
</evidence>
<feature type="domain" description="Transport-associated OB type 2" evidence="1">
    <location>
        <begin position="9"/>
        <end position="69"/>
    </location>
</feature>
<dbReference type="Proteomes" id="UP000191897">
    <property type="component" value="Unassembled WGS sequence"/>
</dbReference>
<dbReference type="GO" id="GO:0022857">
    <property type="term" value="F:transmembrane transporter activity"/>
    <property type="evidence" value="ECO:0007669"/>
    <property type="project" value="InterPro"/>
</dbReference>
<proteinExistence type="predicted"/>
<sequence length="76" mass="8427">MVNENDPARPNTVQAVIERAVYTGDIVQYEARVDNWSIKFEQATTETLTSFGVGNTVTLSWKAEDTFVFPKDGVSA</sequence>
<dbReference type="SUPFAM" id="SSF50331">
    <property type="entry name" value="MOP-like"/>
    <property type="match status" value="1"/>
</dbReference>
<dbReference type="GO" id="GO:0043190">
    <property type="term" value="C:ATP-binding cassette (ABC) transporter complex"/>
    <property type="evidence" value="ECO:0007669"/>
    <property type="project" value="InterPro"/>
</dbReference>
<dbReference type="Pfam" id="PF08402">
    <property type="entry name" value="TOBE_2"/>
    <property type="match status" value="1"/>
</dbReference>
<organism evidence="2 3">
    <name type="scientific">Agrobacterium tumefaciens str. Kerr 14</name>
    <dbReference type="NCBI Taxonomy" id="1183424"/>
    <lineage>
        <taxon>Bacteria</taxon>
        <taxon>Pseudomonadati</taxon>
        <taxon>Pseudomonadota</taxon>
        <taxon>Alphaproteobacteria</taxon>
        <taxon>Hyphomicrobiales</taxon>
        <taxon>Rhizobiaceae</taxon>
        <taxon>Rhizobium/Agrobacterium group</taxon>
        <taxon>Agrobacterium</taxon>
        <taxon>Agrobacterium tumefaciens complex</taxon>
    </lineage>
</organism>
<dbReference type="InterPro" id="IPR008995">
    <property type="entry name" value="Mo/tungstate-bd_C_term_dom"/>
</dbReference>